<dbReference type="Pfam" id="PF00013">
    <property type="entry name" value="KH_1"/>
    <property type="match status" value="1"/>
</dbReference>
<dbReference type="GO" id="GO:0010468">
    <property type="term" value="P:regulation of gene expression"/>
    <property type="evidence" value="ECO:0007669"/>
    <property type="project" value="UniProtKB-ARBA"/>
</dbReference>
<dbReference type="SUPFAM" id="SSF54791">
    <property type="entry name" value="Eukaryotic type KH-domain (KH-domain type I)"/>
    <property type="match status" value="1"/>
</dbReference>
<protein>
    <submittedName>
        <fullName evidence="2">Vigilin</fullName>
    </submittedName>
</protein>
<feature type="domain" description="K Homology" evidence="1">
    <location>
        <begin position="33"/>
        <end position="95"/>
    </location>
</feature>
<comment type="caution">
    <text evidence="2">The sequence shown here is derived from an EMBL/GenBank/DDBJ whole genome shotgun (WGS) entry which is preliminary data.</text>
</comment>
<dbReference type="GO" id="GO:0003723">
    <property type="term" value="F:RNA binding"/>
    <property type="evidence" value="ECO:0007669"/>
    <property type="project" value="InterPro"/>
</dbReference>
<dbReference type="InterPro" id="IPR004087">
    <property type="entry name" value="KH_dom"/>
</dbReference>
<proteinExistence type="predicted"/>
<dbReference type="EMBL" id="BMAW01049345">
    <property type="protein sequence ID" value="GFS70189.1"/>
    <property type="molecule type" value="Genomic_DNA"/>
</dbReference>
<dbReference type="Proteomes" id="UP000887013">
    <property type="component" value="Unassembled WGS sequence"/>
</dbReference>
<evidence type="ECO:0000259" key="1">
    <source>
        <dbReference type="SMART" id="SM00322"/>
    </source>
</evidence>
<evidence type="ECO:0000313" key="2">
    <source>
        <dbReference type="EMBL" id="GFS70189.1"/>
    </source>
</evidence>
<gene>
    <name evidence="2" type="primary">Hdlbp</name>
    <name evidence="2" type="ORF">NPIL_216801</name>
</gene>
<dbReference type="Gene3D" id="3.30.1370.10">
    <property type="entry name" value="K Homology domain, type 1"/>
    <property type="match status" value="1"/>
</dbReference>
<sequence length="155" mass="17751">MTPPDVQSDIITLRGEQTKLSPALTLVYSKANRVKTEHIDFPSWLHNYIIGKKGANIKHMTQDLSKVQVYFTDGSIKVGPQEVYEACKRLKEMIDNLRKQVAYEEVKANPAFHRHVMIKEVLLLVFIKLALIVVKKFRKGLKISLNQLSSVCMKE</sequence>
<keyword evidence="3" id="KW-1185">Reference proteome</keyword>
<reference evidence="2" key="1">
    <citation type="submission" date="2020-08" db="EMBL/GenBank/DDBJ databases">
        <title>Multicomponent nature underlies the extraordinary mechanical properties of spider dragline silk.</title>
        <authorList>
            <person name="Kono N."/>
            <person name="Nakamura H."/>
            <person name="Mori M."/>
            <person name="Yoshida Y."/>
            <person name="Ohtoshi R."/>
            <person name="Malay A.D."/>
            <person name="Moran D.A.P."/>
            <person name="Tomita M."/>
            <person name="Numata K."/>
            <person name="Arakawa K."/>
        </authorList>
    </citation>
    <scope>NUCLEOTIDE SEQUENCE</scope>
</reference>
<evidence type="ECO:0000313" key="3">
    <source>
        <dbReference type="Proteomes" id="UP000887013"/>
    </source>
</evidence>
<dbReference type="OrthoDB" id="10027144at2759"/>
<accession>A0A8X6SYX0</accession>
<name>A0A8X6SYX0_NEPPI</name>
<dbReference type="InterPro" id="IPR036612">
    <property type="entry name" value="KH_dom_type_1_sf"/>
</dbReference>
<dbReference type="InterPro" id="IPR004088">
    <property type="entry name" value="KH_dom_type_1"/>
</dbReference>
<organism evidence="2 3">
    <name type="scientific">Nephila pilipes</name>
    <name type="common">Giant wood spider</name>
    <name type="synonym">Nephila maculata</name>
    <dbReference type="NCBI Taxonomy" id="299642"/>
    <lineage>
        <taxon>Eukaryota</taxon>
        <taxon>Metazoa</taxon>
        <taxon>Ecdysozoa</taxon>
        <taxon>Arthropoda</taxon>
        <taxon>Chelicerata</taxon>
        <taxon>Arachnida</taxon>
        <taxon>Araneae</taxon>
        <taxon>Araneomorphae</taxon>
        <taxon>Entelegynae</taxon>
        <taxon>Araneoidea</taxon>
        <taxon>Nephilidae</taxon>
        <taxon>Nephila</taxon>
    </lineage>
</organism>
<dbReference type="SMART" id="SM00322">
    <property type="entry name" value="KH"/>
    <property type="match status" value="1"/>
</dbReference>
<dbReference type="AlphaFoldDB" id="A0A8X6SYX0"/>